<proteinExistence type="predicted"/>
<accession>A0A383B4R5</accession>
<name>A0A383B4R5_9ZZZZ</name>
<sequence>MIQYFSGPLLVGPDMKENGRMEIGTVKVHYFPGD</sequence>
<dbReference type="AlphaFoldDB" id="A0A383B4R5"/>
<dbReference type="EMBL" id="UINC01197417">
    <property type="protein sequence ID" value="SVE14894.1"/>
    <property type="molecule type" value="Genomic_DNA"/>
</dbReference>
<reference evidence="1" key="1">
    <citation type="submission" date="2018-05" db="EMBL/GenBank/DDBJ databases">
        <authorList>
            <person name="Lanie J.A."/>
            <person name="Ng W.-L."/>
            <person name="Kazmierczak K.M."/>
            <person name="Andrzejewski T.M."/>
            <person name="Davidsen T.M."/>
            <person name="Wayne K.J."/>
            <person name="Tettelin H."/>
            <person name="Glass J.I."/>
            <person name="Rusch D."/>
            <person name="Podicherti R."/>
            <person name="Tsui H.-C.T."/>
            <person name="Winkler M.E."/>
        </authorList>
    </citation>
    <scope>NUCLEOTIDE SEQUENCE</scope>
</reference>
<gene>
    <name evidence="1" type="ORF">METZ01_LOCUS467748</name>
</gene>
<protein>
    <submittedName>
        <fullName evidence="1">Uncharacterized protein</fullName>
    </submittedName>
</protein>
<evidence type="ECO:0000313" key="1">
    <source>
        <dbReference type="EMBL" id="SVE14894.1"/>
    </source>
</evidence>
<organism evidence="1">
    <name type="scientific">marine metagenome</name>
    <dbReference type="NCBI Taxonomy" id="408172"/>
    <lineage>
        <taxon>unclassified sequences</taxon>
        <taxon>metagenomes</taxon>
        <taxon>ecological metagenomes</taxon>
    </lineage>
</organism>